<name>A0ABU2C2M3_9BURK</name>
<evidence type="ECO:0000313" key="2">
    <source>
        <dbReference type="EMBL" id="MDR7375576.1"/>
    </source>
</evidence>
<reference evidence="2 3" key="1">
    <citation type="submission" date="2023-07" db="EMBL/GenBank/DDBJ databases">
        <title>Sorghum-associated microbial communities from plants grown in Nebraska, USA.</title>
        <authorList>
            <person name="Schachtman D."/>
        </authorList>
    </citation>
    <scope>NUCLEOTIDE SEQUENCE [LARGE SCALE GENOMIC DNA]</scope>
    <source>
        <strain evidence="2 3">BE313</strain>
    </source>
</reference>
<keyword evidence="1" id="KW-1133">Transmembrane helix</keyword>
<evidence type="ECO:0000313" key="3">
    <source>
        <dbReference type="Proteomes" id="UP001180487"/>
    </source>
</evidence>
<feature type="transmembrane region" description="Helical" evidence="1">
    <location>
        <begin position="44"/>
        <end position="64"/>
    </location>
</feature>
<protein>
    <recommendedName>
        <fullName evidence="4">Toxin CptA</fullName>
    </recommendedName>
</protein>
<accession>A0ABU2C2M3</accession>
<dbReference type="Proteomes" id="UP001180487">
    <property type="component" value="Unassembled WGS sequence"/>
</dbReference>
<comment type="caution">
    <text evidence="2">The sequence shown here is derived from an EMBL/GenBank/DDBJ whole genome shotgun (WGS) entry which is preliminary data.</text>
</comment>
<evidence type="ECO:0008006" key="4">
    <source>
        <dbReference type="Google" id="ProtNLM"/>
    </source>
</evidence>
<dbReference type="EMBL" id="JAVDXT010000001">
    <property type="protein sequence ID" value="MDR7375576.1"/>
    <property type="molecule type" value="Genomic_DNA"/>
</dbReference>
<keyword evidence="1" id="KW-0472">Membrane</keyword>
<gene>
    <name evidence="2" type="ORF">J2X19_000234</name>
</gene>
<evidence type="ECO:0000256" key="1">
    <source>
        <dbReference type="SAM" id="Phobius"/>
    </source>
</evidence>
<dbReference type="RefSeq" id="WP_310369900.1">
    <property type="nucleotide sequence ID" value="NZ_JAVDXT010000001.1"/>
</dbReference>
<keyword evidence="1" id="KW-0812">Transmembrane</keyword>
<keyword evidence="3" id="KW-1185">Reference proteome</keyword>
<proteinExistence type="predicted"/>
<organism evidence="2 3">
    <name type="scientific">Rhodoferax ferrireducens</name>
    <dbReference type="NCBI Taxonomy" id="192843"/>
    <lineage>
        <taxon>Bacteria</taxon>
        <taxon>Pseudomonadati</taxon>
        <taxon>Pseudomonadota</taxon>
        <taxon>Betaproteobacteria</taxon>
        <taxon>Burkholderiales</taxon>
        <taxon>Comamonadaceae</taxon>
        <taxon>Rhodoferax</taxon>
    </lineage>
</organism>
<sequence>MHSAPSVSYPVGRSRFLAHVQLVLWLLGAATVAAWCAQVDMLGWRQALALASLVCTGAFAWRGWRRMPVGGLRWDGQQWFWTGAGEPLAVTLQLHLDWQRHMLLSCQPPGAALRWCWVEQASQPQRWRDLRRAVYSPARAHAAPDSVLLSEP</sequence>